<gene>
    <name evidence="1" type="ORF">RUE5091_03302</name>
</gene>
<dbReference type="EMBL" id="CYUD01000010">
    <property type="protein sequence ID" value="CUK10340.1"/>
    <property type="molecule type" value="Genomic_DNA"/>
</dbReference>
<keyword evidence="2" id="KW-1185">Reference proteome</keyword>
<reference evidence="2" key="1">
    <citation type="submission" date="2015-09" db="EMBL/GenBank/DDBJ databases">
        <authorList>
            <person name="Rodrigo-Torres L."/>
            <person name="Arahal D.R."/>
        </authorList>
    </citation>
    <scope>NUCLEOTIDE SEQUENCE [LARGE SCALE GENOMIC DNA]</scope>
    <source>
        <strain evidence="2">CECT 5091</strain>
    </source>
</reference>
<organism evidence="1 2">
    <name type="scientific">Ruegeria denitrificans</name>
    <dbReference type="NCBI Taxonomy" id="1715692"/>
    <lineage>
        <taxon>Bacteria</taxon>
        <taxon>Pseudomonadati</taxon>
        <taxon>Pseudomonadota</taxon>
        <taxon>Alphaproteobacteria</taxon>
        <taxon>Rhodobacterales</taxon>
        <taxon>Roseobacteraceae</taxon>
        <taxon>Ruegeria</taxon>
    </lineage>
</organism>
<accession>A0A0P1IP44</accession>
<dbReference type="AlphaFoldDB" id="A0A0P1IP44"/>
<proteinExistence type="predicted"/>
<dbReference type="RefSeq" id="WP_058282963.1">
    <property type="nucleotide sequence ID" value="NZ_CYUD01000010.1"/>
</dbReference>
<sequence length="168" mass="18227">MNLESHEAAVEIAPRVISIAKRERQICQASKAAEAAFEQIARTAIDGAAVQGGLQDRVYSIFRWYFLSAFCTRLLTDAAHRLEHQTLQVSVDIFSAVKMVLTEGEIERSMALVSDTQPSPVVVRANDIGSRGHTVGWVAAGLHEKGREFPGEIQNALVGALAASARIN</sequence>
<evidence type="ECO:0000313" key="1">
    <source>
        <dbReference type="EMBL" id="CUK10340.1"/>
    </source>
</evidence>
<dbReference type="Proteomes" id="UP000051260">
    <property type="component" value="Unassembled WGS sequence"/>
</dbReference>
<name>A0A0P1IP44_9RHOB</name>
<dbReference type="OrthoDB" id="7706958at2"/>
<protein>
    <submittedName>
        <fullName evidence="1">Uncharacterized protein</fullName>
    </submittedName>
</protein>
<evidence type="ECO:0000313" key="2">
    <source>
        <dbReference type="Proteomes" id="UP000051260"/>
    </source>
</evidence>